<feature type="domain" description="Rhodanese" evidence="4">
    <location>
        <begin position="23"/>
        <end position="143"/>
    </location>
</feature>
<evidence type="ECO:0000259" key="4">
    <source>
        <dbReference type="PROSITE" id="PS50206"/>
    </source>
</evidence>
<dbReference type="InterPro" id="IPR001307">
    <property type="entry name" value="Thiosulphate_STrfase_CS"/>
</dbReference>
<proteinExistence type="predicted"/>
<evidence type="ECO:0000256" key="1">
    <source>
        <dbReference type="ARBA" id="ARBA00022679"/>
    </source>
</evidence>
<evidence type="ECO:0000313" key="6">
    <source>
        <dbReference type="Proteomes" id="UP000198122"/>
    </source>
</evidence>
<dbReference type="CDD" id="cd01449">
    <property type="entry name" value="TST_Repeat_2"/>
    <property type="match status" value="1"/>
</dbReference>
<dbReference type="InterPro" id="IPR045078">
    <property type="entry name" value="TST/MPST-like"/>
</dbReference>
<feature type="region of interest" description="Disordered" evidence="3">
    <location>
        <begin position="140"/>
        <end position="171"/>
    </location>
</feature>
<keyword evidence="5" id="KW-0670">Pyruvate</keyword>
<dbReference type="Gene3D" id="3.40.250.10">
    <property type="entry name" value="Rhodanese-like domain"/>
    <property type="match status" value="2"/>
</dbReference>
<dbReference type="Proteomes" id="UP000198122">
    <property type="component" value="Unassembled WGS sequence"/>
</dbReference>
<evidence type="ECO:0000256" key="3">
    <source>
        <dbReference type="SAM" id="MobiDB-lite"/>
    </source>
</evidence>
<protein>
    <submittedName>
        <fullName evidence="5">Thiosulfate/3-mercaptopyruvate sulfurtransferase</fullName>
    </submittedName>
</protein>
<feature type="domain" description="Rhodanese" evidence="4">
    <location>
        <begin position="182"/>
        <end position="295"/>
    </location>
</feature>
<keyword evidence="2" id="KW-0677">Repeat</keyword>
<dbReference type="PANTHER" id="PTHR11364:SF27">
    <property type="entry name" value="SULFURTRANSFERASE"/>
    <property type="match status" value="1"/>
</dbReference>
<reference evidence="5 6" key="1">
    <citation type="submission" date="2017-06" db="EMBL/GenBank/DDBJ databases">
        <authorList>
            <person name="Kim H.J."/>
            <person name="Triplett B.A."/>
        </authorList>
    </citation>
    <scope>NUCLEOTIDE SEQUENCE [LARGE SCALE GENOMIC DNA]</scope>
    <source>
        <strain evidence="5 6">DSM 22179</strain>
    </source>
</reference>
<dbReference type="EMBL" id="FYEZ01000002">
    <property type="protein sequence ID" value="SNC72438.1"/>
    <property type="molecule type" value="Genomic_DNA"/>
</dbReference>
<organism evidence="5 6">
    <name type="scientific">Kytococcus aerolatus</name>
    <dbReference type="NCBI Taxonomy" id="592308"/>
    <lineage>
        <taxon>Bacteria</taxon>
        <taxon>Bacillati</taxon>
        <taxon>Actinomycetota</taxon>
        <taxon>Actinomycetes</taxon>
        <taxon>Micrococcales</taxon>
        <taxon>Kytococcaceae</taxon>
        <taxon>Kytococcus</taxon>
    </lineage>
</organism>
<dbReference type="SUPFAM" id="SSF52821">
    <property type="entry name" value="Rhodanese/Cell cycle control phosphatase"/>
    <property type="match status" value="2"/>
</dbReference>
<gene>
    <name evidence="5" type="ORF">SAMN05445756_1843</name>
</gene>
<dbReference type="PROSITE" id="PS50206">
    <property type="entry name" value="RHODANESE_3"/>
    <property type="match status" value="2"/>
</dbReference>
<dbReference type="InterPro" id="IPR036873">
    <property type="entry name" value="Rhodanese-like_dom_sf"/>
</dbReference>
<accession>A0A212U2G2</accession>
<dbReference type="SMART" id="SM00450">
    <property type="entry name" value="RHOD"/>
    <property type="match status" value="2"/>
</dbReference>
<name>A0A212U2G2_9MICO</name>
<dbReference type="AlphaFoldDB" id="A0A212U2G2"/>
<evidence type="ECO:0000313" key="5">
    <source>
        <dbReference type="EMBL" id="SNC72438.1"/>
    </source>
</evidence>
<keyword evidence="6" id="KW-1185">Reference proteome</keyword>
<dbReference type="OrthoDB" id="9770030at2"/>
<keyword evidence="1 5" id="KW-0808">Transferase</keyword>
<dbReference type="CDD" id="cd01448">
    <property type="entry name" value="TST_Repeat_1"/>
    <property type="match status" value="1"/>
</dbReference>
<evidence type="ECO:0000256" key="2">
    <source>
        <dbReference type="ARBA" id="ARBA00022737"/>
    </source>
</evidence>
<dbReference type="PANTHER" id="PTHR11364">
    <property type="entry name" value="THIOSULFATE SULFERTANSFERASE"/>
    <property type="match status" value="1"/>
</dbReference>
<dbReference type="InterPro" id="IPR001763">
    <property type="entry name" value="Rhodanese-like_dom"/>
</dbReference>
<dbReference type="Pfam" id="PF00581">
    <property type="entry name" value="Rhodanese"/>
    <property type="match status" value="2"/>
</dbReference>
<dbReference type="RefSeq" id="WP_088818873.1">
    <property type="nucleotide sequence ID" value="NZ_FYEZ01000002.1"/>
</dbReference>
<feature type="region of interest" description="Disordered" evidence="3">
    <location>
        <begin position="281"/>
        <end position="306"/>
    </location>
</feature>
<sequence>MDSTPFITPQELAARLETPAQHSGGRPVVLDVRWSLGGGADPGAFATGHVPGALFLDLEEVLTGPVGPDGAGGRHPLPAASSVRTWLDARGIPGEQPVVVLDAGHGAGAARAWWVLRDAGQQDVSVLEGGLDAWQEAGLPVEPGSAASTPPPEPPGPDDSGTDPDGGHTLPLVDAEDLLAGLPPGVVLLDARPAPRYRGEELGPDPVGGHVPGAVNLPAGSLYERGRLRALEELRQRFADAGVGPATPVVASCGSGITATQLVLAHQQAFPEAPEPTLYAGSFSDWISDPARPRAQGPEPGEMPGR</sequence>
<dbReference type="PROSITE" id="PS00380">
    <property type="entry name" value="RHODANESE_1"/>
    <property type="match status" value="1"/>
</dbReference>
<dbReference type="GO" id="GO:0004792">
    <property type="term" value="F:thiosulfate-cyanide sulfurtransferase activity"/>
    <property type="evidence" value="ECO:0007669"/>
    <property type="project" value="InterPro"/>
</dbReference>